<dbReference type="Pfam" id="PF00825">
    <property type="entry name" value="Ribonuclease_P"/>
    <property type="match status" value="1"/>
</dbReference>
<dbReference type="InterPro" id="IPR020568">
    <property type="entry name" value="Ribosomal_Su5_D2-typ_SF"/>
</dbReference>
<dbReference type="HAMAP" id="MF_00227">
    <property type="entry name" value="RNase_P"/>
    <property type="match status" value="1"/>
</dbReference>
<keyword evidence="5 7" id="KW-0378">Hydrolase</keyword>
<comment type="subunit">
    <text evidence="7">Consists of a catalytic RNA component (M1 or rnpB) and a protein subunit.</text>
</comment>
<proteinExistence type="inferred from homology"/>
<comment type="catalytic activity">
    <reaction evidence="7">
        <text>Endonucleolytic cleavage of RNA, removing 5'-extranucleotides from tRNA precursor.</text>
        <dbReference type="EC" id="3.1.26.5"/>
    </reaction>
</comment>
<dbReference type="Gene3D" id="3.30.230.10">
    <property type="match status" value="1"/>
</dbReference>
<evidence type="ECO:0000256" key="4">
    <source>
        <dbReference type="ARBA" id="ARBA00022759"/>
    </source>
</evidence>
<dbReference type="InterPro" id="IPR000100">
    <property type="entry name" value="RNase_P"/>
</dbReference>
<evidence type="ECO:0000256" key="6">
    <source>
        <dbReference type="ARBA" id="ARBA00022884"/>
    </source>
</evidence>
<evidence type="ECO:0000256" key="2">
    <source>
        <dbReference type="ARBA" id="ARBA00022694"/>
    </source>
</evidence>
<dbReference type="PANTHER" id="PTHR33992">
    <property type="entry name" value="RIBONUCLEASE P PROTEIN COMPONENT"/>
    <property type="match status" value="1"/>
</dbReference>
<evidence type="ECO:0000313" key="10">
    <source>
        <dbReference type="Proteomes" id="UP000829517"/>
    </source>
</evidence>
<evidence type="ECO:0000256" key="1">
    <source>
        <dbReference type="ARBA" id="ARBA00002663"/>
    </source>
</evidence>
<keyword evidence="6 7" id="KW-0694">RNA-binding</keyword>
<dbReference type="PANTHER" id="PTHR33992:SF1">
    <property type="entry name" value="RIBONUCLEASE P PROTEIN COMPONENT"/>
    <property type="match status" value="1"/>
</dbReference>
<organism evidence="9 10">
    <name type="scientific">Joostella atrarenae</name>
    <dbReference type="NCBI Taxonomy" id="679257"/>
    <lineage>
        <taxon>Bacteria</taxon>
        <taxon>Pseudomonadati</taxon>
        <taxon>Bacteroidota</taxon>
        <taxon>Flavobacteriia</taxon>
        <taxon>Flavobacteriales</taxon>
        <taxon>Flavobacteriaceae</taxon>
        <taxon>Joostella</taxon>
    </lineage>
</organism>
<dbReference type="NCBIfam" id="TIGR00188">
    <property type="entry name" value="rnpA"/>
    <property type="match status" value="1"/>
</dbReference>
<dbReference type="EMBL" id="JAETXX010000001">
    <property type="protein sequence ID" value="MCF8713571.1"/>
    <property type="molecule type" value="Genomic_DNA"/>
</dbReference>
<accession>A0ABS9IZG1</accession>
<comment type="caution">
    <text evidence="9">The sequence shown here is derived from an EMBL/GenBank/DDBJ whole genome shotgun (WGS) entry which is preliminary data.</text>
</comment>
<keyword evidence="3 7" id="KW-0540">Nuclease</keyword>
<comment type="similarity">
    <text evidence="7">Belongs to the RnpA family.</text>
</comment>
<keyword evidence="4 7" id="KW-0255">Endonuclease</keyword>
<dbReference type="PROSITE" id="PS00648">
    <property type="entry name" value="RIBONUCLEASE_P"/>
    <property type="match status" value="1"/>
</dbReference>
<keyword evidence="2 7" id="KW-0819">tRNA processing</keyword>
<dbReference type="SUPFAM" id="SSF54211">
    <property type="entry name" value="Ribosomal protein S5 domain 2-like"/>
    <property type="match status" value="1"/>
</dbReference>
<evidence type="ECO:0000256" key="8">
    <source>
        <dbReference type="NCBIfam" id="TIGR00188"/>
    </source>
</evidence>
<comment type="function">
    <text evidence="1 7">RNaseP catalyzes the removal of the 5'-leader sequence from pre-tRNA to produce the mature 5'-terminus. It can also cleave other RNA substrates such as 4.5S RNA. The protein component plays an auxiliary but essential role in vivo by binding to the 5'-leader sequence and broadening the substrate specificity of the ribozyme.</text>
</comment>
<dbReference type="InterPro" id="IPR020539">
    <property type="entry name" value="RNase_P_CS"/>
</dbReference>
<protein>
    <recommendedName>
        <fullName evidence="7 8">Ribonuclease P protein component</fullName>
        <shortName evidence="7">RNase P protein</shortName>
        <shortName evidence="7">RNaseP protein</shortName>
        <ecNumber evidence="7 8">3.1.26.5</ecNumber>
    </recommendedName>
    <alternativeName>
        <fullName evidence="7">Protein C5</fullName>
    </alternativeName>
</protein>
<reference evidence="9 10" key="1">
    <citation type="submission" date="2021-01" db="EMBL/GenBank/DDBJ databases">
        <title>Genome sequencing of Joostella atrarenae M1-2 (= KCTC 23194).</title>
        <authorList>
            <person name="Zakaria M.R."/>
            <person name="Lam M.Q."/>
            <person name="Chong C.S."/>
        </authorList>
    </citation>
    <scope>NUCLEOTIDE SEQUENCE [LARGE SCALE GENOMIC DNA]</scope>
    <source>
        <strain evidence="9 10">M1-2</strain>
    </source>
</reference>
<evidence type="ECO:0000256" key="7">
    <source>
        <dbReference type="HAMAP-Rule" id="MF_00227"/>
    </source>
</evidence>
<keyword evidence="10" id="KW-1185">Reference proteome</keyword>
<name>A0ABS9IZG1_9FLAO</name>
<dbReference type="RefSeq" id="WP_236957539.1">
    <property type="nucleotide sequence ID" value="NZ_JAETXX010000001.1"/>
</dbReference>
<evidence type="ECO:0000313" key="9">
    <source>
        <dbReference type="EMBL" id="MCF8713571.1"/>
    </source>
</evidence>
<dbReference type="Proteomes" id="UP000829517">
    <property type="component" value="Unassembled WGS sequence"/>
</dbReference>
<sequence length="124" mass="14602">MNQSFPTKEKLKSAILVSKLFTEGSSVSKYPIRLVFMKLADEDVKIKAGVSASKRSFKKAVDRNRIKRLMREAYRLNKHLFFDTIEEGTYGFMFLYTGKEMPTFEKLNTVMQKIHQRFEEHLKQ</sequence>
<dbReference type="InterPro" id="IPR014721">
    <property type="entry name" value="Ribsml_uS5_D2-typ_fold_subgr"/>
</dbReference>
<dbReference type="EC" id="3.1.26.5" evidence="7 8"/>
<evidence type="ECO:0000256" key="5">
    <source>
        <dbReference type="ARBA" id="ARBA00022801"/>
    </source>
</evidence>
<evidence type="ECO:0000256" key="3">
    <source>
        <dbReference type="ARBA" id="ARBA00022722"/>
    </source>
</evidence>
<gene>
    <name evidence="7 9" type="primary">rnpA</name>
    <name evidence="9" type="ORF">JM658_01930</name>
</gene>
<dbReference type="GO" id="GO:0004526">
    <property type="term" value="F:ribonuclease P activity"/>
    <property type="evidence" value="ECO:0007669"/>
    <property type="project" value="UniProtKB-EC"/>
</dbReference>